<reference evidence="3" key="1">
    <citation type="submission" date="2022-12" db="EMBL/GenBank/DDBJ databases">
        <title>Paraconexibacter alkalitolerans sp. nov. and Baekduia alba sp. nov., isolated from soil and emended description of the genera Paraconexibacter (Chun et al., 2020) and Baekduia (An et al., 2020).</title>
        <authorList>
            <person name="Vieira S."/>
            <person name="Huber K.J."/>
            <person name="Geppert A."/>
            <person name="Wolf J."/>
            <person name="Neumann-Schaal M."/>
            <person name="Muesken M."/>
            <person name="Overmann J."/>
        </authorList>
    </citation>
    <scope>NUCLEOTIDE SEQUENCE</scope>
    <source>
        <strain evidence="3">AEG42_29</strain>
    </source>
</reference>
<dbReference type="EMBL" id="CP114014">
    <property type="protein sequence ID" value="XAY07705.1"/>
    <property type="molecule type" value="Genomic_DNA"/>
</dbReference>
<dbReference type="RefSeq" id="WP_354698895.1">
    <property type="nucleotide sequence ID" value="NZ_CP114014.1"/>
</dbReference>
<feature type="transmembrane region" description="Helical" evidence="2">
    <location>
        <begin position="20"/>
        <end position="38"/>
    </location>
</feature>
<organism evidence="3">
    <name type="scientific">Paraconexibacter sp. AEG42_29</name>
    <dbReference type="NCBI Taxonomy" id="2997339"/>
    <lineage>
        <taxon>Bacteria</taxon>
        <taxon>Bacillati</taxon>
        <taxon>Actinomycetota</taxon>
        <taxon>Thermoleophilia</taxon>
        <taxon>Solirubrobacterales</taxon>
        <taxon>Paraconexibacteraceae</taxon>
        <taxon>Paraconexibacter</taxon>
    </lineage>
</organism>
<feature type="transmembrane region" description="Helical" evidence="2">
    <location>
        <begin position="188"/>
        <end position="204"/>
    </location>
</feature>
<feature type="transmembrane region" description="Helical" evidence="2">
    <location>
        <begin position="92"/>
        <end position="110"/>
    </location>
</feature>
<feature type="transmembrane region" description="Helical" evidence="2">
    <location>
        <begin position="224"/>
        <end position="248"/>
    </location>
</feature>
<evidence type="ECO:0000256" key="2">
    <source>
        <dbReference type="SAM" id="Phobius"/>
    </source>
</evidence>
<dbReference type="KEGG" id="parq:DSM112329_04593"/>
<proteinExistence type="predicted"/>
<feature type="transmembrane region" description="Helical" evidence="2">
    <location>
        <begin position="161"/>
        <end position="181"/>
    </location>
</feature>
<name>A0AAU7B133_9ACTN</name>
<sequence>MLAAVPSPPTGIEMPQTAELIFTIGGAVPLVAVIYLAIRHLRTGQGPLLAFCLVGGLAASLFEPFVDVMGMVYLTENGSIGTFTFLDRTMPLFVPIIYPWYIGGFAYYTCKQFEKGITTKGVFQLWGTFVLVNYLLEAPGLFTDVYNYYGNQPFNIWGHPLWWGCANAFTALAAGAFVYGVKPYFGRGWGLAGVIPLIFVSEGLSNAGTGWPMYVTLGGDMSYWFTYGSAIITVGLIAFLVWVISLVATGKRPPEPPAPSVPGPAAEPAPVAGRPDRVPVGV</sequence>
<feature type="transmembrane region" description="Helical" evidence="2">
    <location>
        <begin position="122"/>
        <end position="141"/>
    </location>
</feature>
<keyword evidence="2" id="KW-0812">Transmembrane</keyword>
<evidence type="ECO:0008006" key="4">
    <source>
        <dbReference type="Google" id="ProtNLM"/>
    </source>
</evidence>
<evidence type="ECO:0000256" key="1">
    <source>
        <dbReference type="SAM" id="MobiDB-lite"/>
    </source>
</evidence>
<feature type="transmembrane region" description="Helical" evidence="2">
    <location>
        <begin position="50"/>
        <end position="72"/>
    </location>
</feature>
<feature type="compositionally biased region" description="Pro residues" evidence="1">
    <location>
        <begin position="255"/>
        <end position="267"/>
    </location>
</feature>
<keyword evidence="2" id="KW-1133">Transmembrane helix</keyword>
<accession>A0AAU7B133</accession>
<protein>
    <recommendedName>
        <fullName evidence="4">Carotenoid biosynthesis protein</fullName>
    </recommendedName>
</protein>
<evidence type="ECO:0000313" key="3">
    <source>
        <dbReference type="EMBL" id="XAY07705.1"/>
    </source>
</evidence>
<dbReference type="AlphaFoldDB" id="A0AAU7B133"/>
<gene>
    <name evidence="3" type="ORF">DSM112329_04593</name>
</gene>
<keyword evidence="2" id="KW-0472">Membrane</keyword>
<feature type="region of interest" description="Disordered" evidence="1">
    <location>
        <begin position="254"/>
        <end position="282"/>
    </location>
</feature>